<feature type="transmembrane region" description="Helical" evidence="1">
    <location>
        <begin position="149"/>
        <end position="178"/>
    </location>
</feature>
<accession>A0A350H9G3</accession>
<evidence type="ECO:0000313" key="2">
    <source>
        <dbReference type="EMBL" id="HAV92179.1"/>
    </source>
</evidence>
<keyword evidence="1" id="KW-0812">Transmembrane</keyword>
<keyword evidence="1" id="KW-0472">Membrane</keyword>
<evidence type="ECO:0000313" key="3">
    <source>
        <dbReference type="Proteomes" id="UP000264062"/>
    </source>
</evidence>
<keyword evidence="1" id="KW-1133">Transmembrane helix</keyword>
<name>A0A350H9G3_UNCW3</name>
<sequence>MLKKIMIIILIISISLFMFADEDFQKNDYYNYIEGNDEAFLQDNPKREESKPESELGTVTLDKMLYFATGGLSLVGLQTVYWWYINKYVNGGDPNRLYYMVGLFLAIPLILILTGLAIYKLKYKTMIKGKAELDALKAKKDAKSYSKSFCYGSLTAFVIEGEIIFDFIILMAIVFTIWPIQFGT</sequence>
<evidence type="ECO:0000256" key="1">
    <source>
        <dbReference type="SAM" id="Phobius"/>
    </source>
</evidence>
<gene>
    <name evidence="2" type="ORF">DCW38_03245</name>
</gene>
<proteinExistence type="predicted"/>
<feature type="transmembrane region" description="Helical" evidence="1">
    <location>
        <begin position="6"/>
        <end position="24"/>
    </location>
</feature>
<dbReference type="Proteomes" id="UP000264062">
    <property type="component" value="Unassembled WGS sequence"/>
</dbReference>
<reference evidence="2 3" key="1">
    <citation type="journal article" date="2018" name="Nat. Biotechnol.">
        <title>A standardized bacterial taxonomy based on genome phylogeny substantially revises the tree of life.</title>
        <authorList>
            <person name="Parks D.H."/>
            <person name="Chuvochina M."/>
            <person name="Waite D.W."/>
            <person name="Rinke C."/>
            <person name="Skarshewski A."/>
            <person name="Chaumeil P.A."/>
            <person name="Hugenholtz P."/>
        </authorList>
    </citation>
    <scope>NUCLEOTIDE SEQUENCE [LARGE SCALE GENOMIC DNA]</scope>
    <source>
        <strain evidence="2">UBA9956</strain>
    </source>
</reference>
<protein>
    <submittedName>
        <fullName evidence="2">Uncharacterized protein</fullName>
    </submittedName>
</protein>
<dbReference type="AlphaFoldDB" id="A0A350H9G3"/>
<feature type="transmembrane region" description="Helical" evidence="1">
    <location>
        <begin position="97"/>
        <end position="119"/>
    </location>
</feature>
<comment type="caution">
    <text evidence="2">The sequence shown here is derived from an EMBL/GenBank/DDBJ whole genome shotgun (WGS) entry which is preliminary data.</text>
</comment>
<feature type="transmembrane region" description="Helical" evidence="1">
    <location>
        <begin position="64"/>
        <end position="85"/>
    </location>
</feature>
<organism evidence="2 3">
    <name type="scientific">candidate division WOR-3 bacterium</name>
    <dbReference type="NCBI Taxonomy" id="2052148"/>
    <lineage>
        <taxon>Bacteria</taxon>
        <taxon>Bacteria division WOR-3</taxon>
    </lineage>
</organism>
<dbReference type="EMBL" id="DMZY01000096">
    <property type="protein sequence ID" value="HAV92179.1"/>
    <property type="molecule type" value="Genomic_DNA"/>
</dbReference>